<accession>A0AAV7J6Q4</accession>
<comment type="caution">
    <text evidence="2">The sequence shown here is derived from an EMBL/GenBank/DDBJ whole genome shotgun (WGS) entry which is preliminary data.</text>
</comment>
<evidence type="ECO:0000313" key="2">
    <source>
        <dbReference type="EMBL" id="KAH0567458.1"/>
    </source>
</evidence>
<sequence>MCLYSFPGPTTPSSSSRSFNPRSFSPGPSFNQQTLRFTIHNQRHNVQICDTWMYKWMPTLTLTLTNPFRHLALSRDSKAFRQCMFASRVFPQTEPGRRQAPERKRLLDVVIQEFICVPKPYAGTTMTGEHSCAMKYELRISILREMLYELVVRAKVYDKKGKINKIRWSLYREQPFDGADEPFEFILRGTWVYRSGWIVTLDRQGRWVKGLGRRGDPMNPVCCRVRQCKVVQCHSVVTVGIVTQCKPLNKSILRAKKTREIEKHRCLI</sequence>
<gene>
    <name evidence="2" type="ORF">KQX54_010166</name>
</gene>
<evidence type="ECO:0000313" key="3">
    <source>
        <dbReference type="Proteomes" id="UP000826195"/>
    </source>
</evidence>
<protein>
    <submittedName>
        <fullName evidence="2">Uncharacterized protein</fullName>
    </submittedName>
</protein>
<dbReference type="Proteomes" id="UP000826195">
    <property type="component" value="Unassembled WGS sequence"/>
</dbReference>
<name>A0AAV7J6Q4_COTGL</name>
<proteinExistence type="predicted"/>
<dbReference type="EMBL" id="JAHXZJ010000001">
    <property type="protein sequence ID" value="KAH0567458.1"/>
    <property type="molecule type" value="Genomic_DNA"/>
</dbReference>
<reference evidence="2 3" key="1">
    <citation type="journal article" date="2021" name="J. Hered.">
        <title>A chromosome-level genome assembly of the parasitoid wasp, Cotesia glomerata (Hymenoptera: Braconidae).</title>
        <authorList>
            <person name="Pinto B.J."/>
            <person name="Weis J.J."/>
            <person name="Gamble T."/>
            <person name="Ode P.J."/>
            <person name="Paul R."/>
            <person name="Zaspel J.M."/>
        </authorList>
    </citation>
    <scope>NUCLEOTIDE SEQUENCE [LARGE SCALE GENOMIC DNA]</scope>
    <source>
        <strain evidence="2">CgM1</strain>
    </source>
</reference>
<evidence type="ECO:0000256" key="1">
    <source>
        <dbReference type="SAM" id="MobiDB-lite"/>
    </source>
</evidence>
<keyword evidence="3" id="KW-1185">Reference proteome</keyword>
<organism evidence="2 3">
    <name type="scientific">Cotesia glomerata</name>
    <name type="common">Lepidopteran parasitic wasp</name>
    <name type="synonym">Apanteles glomeratus</name>
    <dbReference type="NCBI Taxonomy" id="32391"/>
    <lineage>
        <taxon>Eukaryota</taxon>
        <taxon>Metazoa</taxon>
        <taxon>Ecdysozoa</taxon>
        <taxon>Arthropoda</taxon>
        <taxon>Hexapoda</taxon>
        <taxon>Insecta</taxon>
        <taxon>Pterygota</taxon>
        <taxon>Neoptera</taxon>
        <taxon>Endopterygota</taxon>
        <taxon>Hymenoptera</taxon>
        <taxon>Apocrita</taxon>
        <taxon>Ichneumonoidea</taxon>
        <taxon>Braconidae</taxon>
        <taxon>Microgastrinae</taxon>
        <taxon>Cotesia</taxon>
    </lineage>
</organism>
<dbReference type="AlphaFoldDB" id="A0AAV7J6Q4"/>
<feature type="region of interest" description="Disordered" evidence="1">
    <location>
        <begin position="1"/>
        <end position="25"/>
    </location>
</feature>